<evidence type="ECO:0000256" key="2">
    <source>
        <dbReference type="ARBA" id="ARBA00023125"/>
    </source>
</evidence>
<evidence type="ECO:0000256" key="3">
    <source>
        <dbReference type="ARBA" id="ARBA00023242"/>
    </source>
</evidence>
<reference evidence="5 6" key="1">
    <citation type="journal article" date="2012" name="Science">
        <title>The Paleozoic origin of enzymatic lignin decomposition reconstructed from 31 fungal genomes.</title>
        <authorList>
            <person name="Floudas D."/>
            <person name="Binder M."/>
            <person name="Riley R."/>
            <person name="Barry K."/>
            <person name="Blanchette R.A."/>
            <person name="Henrissat B."/>
            <person name="Martinez A.T."/>
            <person name="Otillar R."/>
            <person name="Spatafora J.W."/>
            <person name="Yadav J.S."/>
            <person name="Aerts A."/>
            <person name="Benoit I."/>
            <person name="Boyd A."/>
            <person name="Carlson A."/>
            <person name="Copeland A."/>
            <person name="Coutinho P.M."/>
            <person name="de Vries R.P."/>
            <person name="Ferreira P."/>
            <person name="Findley K."/>
            <person name="Foster B."/>
            <person name="Gaskell J."/>
            <person name="Glotzer D."/>
            <person name="Gorecki P."/>
            <person name="Heitman J."/>
            <person name="Hesse C."/>
            <person name="Hori C."/>
            <person name="Igarashi K."/>
            <person name="Jurgens J.A."/>
            <person name="Kallen N."/>
            <person name="Kersten P."/>
            <person name="Kohler A."/>
            <person name="Kuees U."/>
            <person name="Kumar T.K.A."/>
            <person name="Kuo A."/>
            <person name="LaButti K."/>
            <person name="Larrondo L.F."/>
            <person name="Lindquist E."/>
            <person name="Ling A."/>
            <person name="Lombard V."/>
            <person name="Lucas S."/>
            <person name="Lundell T."/>
            <person name="Martin R."/>
            <person name="McLaughlin D.J."/>
            <person name="Morgenstern I."/>
            <person name="Morin E."/>
            <person name="Murat C."/>
            <person name="Nagy L.G."/>
            <person name="Nolan M."/>
            <person name="Ohm R.A."/>
            <person name="Patyshakuliyeva A."/>
            <person name="Rokas A."/>
            <person name="Ruiz-Duenas F.J."/>
            <person name="Sabat G."/>
            <person name="Salamov A."/>
            <person name="Samejima M."/>
            <person name="Schmutz J."/>
            <person name="Slot J.C."/>
            <person name="St John F."/>
            <person name="Stenlid J."/>
            <person name="Sun H."/>
            <person name="Sun S."/>
            <person name="Syed K."/>
            <person name="Tsang A."/>
            <person name="Wiebenga A."/>
            <person name="Young D."/>
            <person name="Pisabarro A."/>
            <person name="Eastwood D.C."/>
            <person name="Martin F."/>
            <person name="Cullen D."/>
            <person name="Grigoriev I.V."/>
            <person name="Hibbett D.S."/>
        </authorList>
    </citation>
    <scope>NUCLEOTIDE SEQUENCE [LARGE SCALE GENOMIC DNA]</scope>
    <source>
        <strain evidence="5 6">MD-104</strain>
    </source>
</reference>
<dbReference type="InterPro" id="IPR012340">
    <property type="entry name" value="NA-bd_OB-fold"/>
</dbReference>
<proteinExistence type="predicted"/>
<dbReference type="OrthoDB" id="25571at2759"/>
<dbReference type="PANTHER" id="PTHR13989">
    <property type="entry name" value="REPLICATION PROTEIN A-RELATED"/>
    <property type="match status" value="1"/>
</dbReference>
<dbReference type="Gene3D" id="2.40.50.140">
    <property type="entry name" value="Nucleic acid-binding proteins"/>
    <property type="match status" value="1"/>
</dbReference>
<protein>
    <submittedName>
        <fullName evidence="5">Nucleic acid-binding protein</fullName>
    </submittedName>
</protein>
<dbReference type="AlphaFoldDB" id="A0A2H3JMV7"/>
<evidence type="ECO:0000256" key="1">
    <source>
        <dbReference type="ARBA" id="ARBA00004123"/>
    </source>
</evidence>
<keyword evidence="6" id="KW-1185">Reference proteome</keyword>
<dbReference type="PANTHER" id="PTHR13989:SF16">
    <property type="entry name" value="REPLICATION PROTEIN A2"/>
    <property type="match status" value="1"/>
</dbReference>
<dbReference type="GO" id="GO:0003697">
    <property type="term" value="F:single-stranded DNA binding"/>
    <property type="evidence" value="ECO:0007669"/>
    <property type="project" value="TreeGrafter"/>
</dbReference>
<evidence type="ECO:0000313" key="6">
    <source>
        <dbReference type="Proteomes" id="UP000218811"/>
    </source>
</evidence>
<feature type="compositionally biased region" description="Basic and acidic residues" evidence="4">
    <location>
        <begin position="180"/>
        <end position="192"/>
    </location>
</feature>
<organism evidence="5 6">
    <name type="scientific">Wolfiporia cocos (strain MD-104)</name>
    <name type="common">Brown rot fungus</name>
    <dbReference type="NCBI Taxonomy" id="742152"/>
    <lineage>
        <taxon>Eukaryota</taxon>
        <taxon>Fungi</taxon>
        <taxon>Dikarya</taxon>
        <taxon>Basidiomycota</taxon>
        <taxon>Agaricomycotina</taxon>
        <taxon>Agaricomycetes</taxon>
        <taxon>Polyporales</taxon>
        <taxon>Phaeolaceae</taxon>
        <taxon>Wolfiporia</taxon>
    </lineage>
</organism>
<dbReference type="SUPFAM" id="SSF50249">
    <property type="entry name" value="Nucleic acid-binding proteins"/>
    <property type="match status" value="1"/>
</dbReference>
<dbReference type="GO" id="GO:0006289">
    <property type="term" value="P:nucleotide-excision repair"/>
    <property type="evidence" value="ECO:0007669"/>
    <property type="project" value="TreeGrafter"/>
</dbReference>
<dbReference type="Proteomes" id="UP000218811">
    <property type="component" value="Unassembled WGS sequence"/>
</dbReference>
<gene>
    <name evidence="5" type="ORF">WOLCODRAFT_161197</name>
</gene>
<keyword evidence="2" id="KW-0238">DNA-binding</keyword>
<dbReference type="GO" id="GO:0000781">
    <property type="term" value="C:chromosome, telomeric region"/>
    <property type="evidence" value="ECO:0007669"/>
    <property type="project" value="TreeGrafter"/>
</dbReference>
<comment type="subcellular location">
    <subcellularLocation>
        <location evidence="1">Nucleus</location>
    </subcellularLocation>
</comment>
<dbReference type="GO" id="GO:0006260">
    <property type="term" value="P:DNA replication"/>
    <property type="evidence" value="ECO:0007669"/>
    <property type="project" value="TreeGrafter"/>
</dbReference>
<dbReference type="GO" id="GO:0035861">
    <property type="term" value="C:site of double-strand break"/>
    <property type="evidence" value="ECO:0007669"/>
    <property type="project" value="TreeGrafter"/>
</dbReference>
<evidence type="ECO:0000256" key="4">
    <source>
        <dbReference type="SAM" id="MobiDB-lite"/>
    </source>
</evidence>
<dbReference type="InterPro" id="IPR040260">
    <property type="entry name" value="RFA2-like"/>
</dbReference>
<accession>A0A2H3JMV7</accession>
<name>A0A2H3JMV7_WOLCO</name>
<feature type="region of interest" description="Disordered" evidence="4">
    <location>
        <begin position="180"/>
        <end position="237"/>
    </location>
</feature>
<evidence type="ECO:0000313" key="5">
    <source>
        <dbReference type="EMBL" id="PCH37974.1"/>
    </source>
</evidence>
<dbReference type="GO" id="GO:0005662">
    <property type="term" value="C:DNA replication factor A complex"/>
    <property type="evidence" value="ECO:0007669"/>
    <property type="project" value="TreeGrafter"/>
</dbReference>
<dbReference type="OMA" id="TIDRCHI"/>
<keyword evidence="3" id="KW-0539">Nucleus</keyword>
<feature type="compositionally biased region" description="Polar residues" evidence="4">
    <location>
        <begin position="194"/>
        <end position="207"/>
    </location>
</feature>
<dbReference type="EMBL" id="KB467942">
    <property type="protein sequence ID" value="PCH37974.1"/>
    <property type="molecule type" value="Genomic_DNA"/>
</dbReference>
<sequence>MSASNASQHIPPIEALRPVTVKQMLSAERPHATANFELDNIELQHITSVVHVLEVIVSENRVAYKFDDGTGQINGTQWLRSGEESHLEEEETSIYVRVQGTLSRFGNSNTFTVSQIHKVEDMHEVYFHYMEACYGTLYIQFGSPNVQRPAAPTVEDVPAPQRSLTPPPVVVDTSVARAETLESRATTERDFAPDTTQYRPATSTTDRQFAPGRPPSDSDERRKAISRTVSPPVRDPLSHLGNLERGIILAILDASDKPGPEDGVPIGAIFLSVKNLTSNIEEIEEALDNLYDQHYITPSDDLAHYKVTNKVRDTKGIYDLSISPV</sequence>
<dbReference type="STRING" id="742152.A0A2H3JMV7"/>
<dbReference type="GO" id="GO:0000724">
    <property type="term" value="P:double-strand break repair via homologous recombination"/>
    <property type="evidence" value="ECO:0007669"/>
    <property type="project" value="TreeGrafter"/>
</dbReference>